<dbReference type="Proteomes" id="UP000199095">
    <property type="component" value="Unassembled WGS sequence"/>
</dbReference>
<dbReference type="EMBL" id="FOHJ01000002">
    <property type="protein sequence ID" value="SES88583.1"/>
    <property type="molecule type" value="Genomic_DNA"/>
</dbReference>
<feature type="domain" description="Schlafen group 3-like DNA/RNA helicase" evidence="1">
    <location>
        <begin position="208"/>
        <end position="383"/>
    </location>
</feature>
<gene>
    <name evidence="2" type="ORF">SAMN05421676_10219</name>
</gene>
<dbReference type="InterPro" id="IPR018647">
    <property type="entry name" value="SLFN_3-like_DNA/RNA_helicase"/>
</dbReference>
<dbReference type="InterPro" id="IPR027417">
    <property type="entry name" value="P-loop_NTPase"/>
</dbReference>
<protein>
    <submittedName>
        <fullName evidence="2">Uncharacterized conserved protein</fullName>
    </submittedName>
</protein>
<proteinExistence type="predicted"/>
<dbReference type="SUPFAM" id="SSF52540">
    <property type="entry name" value="P-loop containing nucleoside triphosphate hydrolases"/>
    <property type="match status" value="1"/>
</dbReference>
<name>A0A1I0A3C5_9BACI</name>
<dbReference type="AlphaFoldDB" id="A0A1I0A3C5"/>
<dbReference type="Pfam" id="PF09848">
    <property type="entry name" value="SLFN-g3_helicase"/>
    <property type="match status" value="1"/>
</dbReference>
<keyword evidence="3" id="KW-1185">Reference proteome</keyword>
<evidence type="ECO:0000313" key="2">
    <source>
        <dbReference type="EMBL" id="SES88583.1"/>
    </source>
</evidence>
<evidence type="ECO:0000259" key="1">
    <source>
        <dbReference type="Pfam" id="PF09848"/>
    </source>
</evidence>
<organism evidence="2 3">
    <name type="scientific">Salinibacillus kushneri</name>
    <dbReference type="NCBI Taxonomy" id="237682"/>
    <lineage>
        <taxon>Bacteria</taxon>
        <taxon>Bacillati</taxon>
        <taxon>Bacillota</taxon>
        <taxon>Bacilli</taxon>
        <taxon>Bacillales</taxon>
        <taxon>Bacillaceae</taxon>
        <taxon>Salinibacillus</taxon>
    </lineage>
</organism>
<dbReference type="Gene3D" id="3.40.50.300">
    <property type="entry name" value="P-loop containing nucleotide triphosphate hydrolases"/>
    <property type="match status" value="1"/>
</dbReference>
<dbReference type="CDD" id="cd00009">
    <property type="entry name" value="AAA"/>
    <property type="match status" value="1"/>
</dbReference>
<reference evidence="3" key="1">
    <citation type="submission" date="2016-10" db="EMBL/GenBank/DDBJ databases">
        <authorList>
            <person name="Varghese N."/>
            <person name="Submissions S."/>
        </authorList>
    </citation>
    <scope>NUCLEOTIDE SEQUENCE [LARGE SCALE GENOMIC DNA]</scope>
    <source>
        <strain evidence="3">CGMCC 1.3566</strain>
    </source>
</reference>
<dbReference type="STRING" id="237682.SAMN05421676_10219"/>
<dbReference type="OrthoDB" id="1411900at2"/>
<evidence type="ECO:0000313" key="3">
    <source>
        <dbReference type="Proteomes" id="UP000199095"/>
    </source>
</evidence>
<sequence length="500" mass="59079">MNLISLIDAKNNLEPMTYNDYKKFKGIEIRDYEVQCIESMIRNFYEKEINELVKYLDKFTIGYKIKQIGKEFDLLRLGENYHINIELKSQFTSSEEIIKQLQKNAYYLSPLKKPSYLFTFIEDQNRFVQLNNNTLIDIEVDTVLDLLFNQKVNSSEDLDEYFDPSNYLVSPFNLTEEFINGEYFLTAQQENIKKELIETFLDTPCRISIKGAPGTGKTLLIYDIAKEQRLRGKKVLIIHCGVLNSGHFELINKYNWRICGIKNYSSNISSDWDLIIIDESQRIDSIKFNHLLEFTEKMNITCIFSHDGNQCLHNNEINRNISSKIIDLCNVKYSLKEKVRTNKEMATFIKYLFNMNTIESNNKYNFKDIVHIKYFKDMQIAKEYTDILREDEWNFINFTNSLHTIDPFDNSIIPHVRDNAHKVVGQEFDKVGIIIDHHFFYENGRLRGTNRSYYHSTKMLFQILTRAKKKIYLILVNNEDMLKNLYTILHDDSNSQLVLT</sequence>
<accession>A0A1I0A3C5</accession>
<dbReference type="RefSeq" id="WP_093131677.1">
    <property type="nucleotide sequence ID" value="NZ_FOHJ01000002.1"/>
</dbReference>